<feature type="signal peptide" evidence="2">
    <location>
        <begin position="1"/>
        <end position="15"/>
    </location>
</feature>
<protein>
    <recommendedName>
        <fullName evidence="3">C-type lectin domain-containing protein</fullName>
    </recommendedName>
</protein>
<evidence type="ECO:0000313" key="4">
    <source>
        <dbReference type="EMBL" id="JAV70011.1"/>
    </source>
</evidence>
<evidence type="ECO:0000313" key="5">
    <source>
        <dbReference type="EMBL" id="KAB0798447.1"/>
    </source>
</evidence>
<dbReference type="InterPro" id="IPR001304">
    <property type="entry name" value="C-type_lectin-like"/>
</dbReference>
<dbReference type="PROSITE" id="PS50041">
    <property type="entry name" value="C_TYPE_LECTIN_2"/>
    <property type="match status" value="1"/>
</dbReference>
<dbReference type="InterPro" id="IPR016187">
    <property type="entry name" value="CTDL_fold"/>
</dbReference>
<feature type="region of interest" description="Disordered" evidence="1">
    <location>
        <begin position="269"/>
        <end position="313"/>
    </location>
</feature>
<evidence type="ECO:0000259" key="3">
    <source>
        <dbReference type="PROSITE" id="PS50041"/>
    </source>
</evidence>
<organism evidence="4">
    <name type="scientific">Photinus pyralis</name>
    <name type="common">Common eastern firefly</name>
    <name type="synonym">Lampyris pyralis</name>
    <dbReference type="NCBI Taxonomy" id="7054"/>
    <lineage>
        <taxon>Eukaryota</taxon>
        <taxon>Metazoa</taxon>
        <taxon>Ecdysozoa</taxon>
        <taxon>Arthropoda</taxon>
        <taxon>Hexapoda</taxon>
        <taxon>Insecta</taxon>
        <taxon>Pterygota</taxon>
        <taxon>Neoptera</taxon>
        <taxon>Endopterygota</taxon>
        <taxon>Coleoptera</taxon>
        <taxon>Polyphaga</taxon>
        <taxon>Elateriformia</taxon>
        <taxon>Elateroidea</taxon>
        <taxon>Lampyridae</taxon>
        <taxon>Lampyrinae</taxon>
        <taxon>Photinus</taxon>
    </lineage>
</organism>
<dbReference type="Gene3D" id="3.10.100.10">
    <property type="entry name" value="Mannose-Binding Protein A, subunit A"/>
    <property type="match status" value="1"/>
</dbReference>
<dbReference type="SUPFAM" id="SSF56436">
    <property type="entry name" value="C-type lectin-like"/>
    <property type="match status" value="1"/>
</dbReference>
<evidence type="ECO:0000313" key="6">
    <source>
        <dbReference type="Proteomes" id="UP000327044"/>
    </source>
</evidence>
<reference evidence="5" key="3">
    <citation type="submission" date="2019-08" db="EMBL/GenBank/DDBJ databases">
        <authorList>
            <consortium name="Photinus pyralis genome working group"/>
            <person name="Fallon T.R."/>
            <person name="Sander Lower S.E."/>
            <person name="Weng J.-K."/>
        </authorList>
    </citation>
    <scope>NUCLEOTIDE SEQUENCE</scope>
    <source>
        <strain evidence="5">1611_PpyrPB1</strain>
        <tissue evidence="5">Whole body</tissue>
    </source>
</reference>
<dbReference type="Proteomes" id="UP000327044">
    <property type="component" value="Unassembled WGS sequence"/>
</dbReference>
<dbReference type="EMBL" id="GEZM01062146">
    <property type="protein sequence ID" value="JAV70011.1"/>
    <property type="molecule type" value="Transcribed_RNA"/>
</dbReference>
<name>A0A1Y1LAX2_PHOPY</name>
<keyword evidence="2" id="KW-0732">Signal</keyword>
<proteinExistence type="predicted"/>
<dbReference type="CDD" id="cd00037">
    <property type="entry name" value="CLECT"/>
    <property type="match status" value="1"/>
</dbReference>
<evidence type="ECO:0000256" key="2">
    <source>
        <dbReference type="SAM" id="SignalP"/>
    </source>
</evidence>
<sequence>MWQLALLSFVIGVSAQTISQAGDKCSRQYICPPEYLKLNQFCYYFSKNKTTWQDAFFTCQDLHGKFATVKHVNQDKMLRNFLNKISMSNEERWIGGMYDWEQMKWKWGASGQEMTFKGFSQMDPEDKEKLQWHCTIMDPHLDYKWNARSCLEQKYFICQTKPKLRGAAGKKKQPAYNVDKYNKLNEIPLPVKPYHDKPFKEYIPNDEAATTSNNGLDQVAYAYRDASFRDKQKDKPRIRKNKTYKRILCETRVVNNEMEYYCPQLKYAKRRRRNKSKEEKDESGEQIQTRIYYSGEPKSPLHPRVLTEEISFD</sequence>
<reference evidence="4" key="1">
    <citation type="journal article" date="2016" name="Sci. Rep.">
        <title>Molecular characterization of firefly nuptial gifts: a multi-omics approach sheds light on postcopulatory sexual selection.</title>
        <authorList>
            <person name="Al-Wathiqui N."/>
            <person name="Fallon T.R."/>
            <person name="South A."/>
            <person name="Weng J.K."/>
            <person name="Lewis S.M."/>
        </authorList>
    </citation>
    <scope>NUCLEOTIDE SEQUENCE</scope>
</reference>
<dbReference type="InterPro" id="IPR050111">
    <property type="entry name" value="C-type_lectin/snaclec_domain"/>
</dbReference>
<feature type="domain" description="C-type lectin" evidence="3">
    <location>
        <begin position="38"/>
        <end position="159"/>
    </location>
</feature>
<accession>A0A1Y1LAX2</accession>
<dbReference type="InParanoid" id="A0A1Y1LAX2"/>
<reference evidence="5 6" key="2">
    <citation type="journal article" date="2018" name="Elife">
        <title>Firefly genomes illuminate parallel origins of bioluminescence in beetles.</title>
        <authorList>
            <person name="Fallon T.R."/>
            <person name="Lower S.E."/>
            <person name="Chang C.H."/>
            <person name="Bessho-Uehara M."/>
            <person name="Martin G.J."/>
            <person name="Bewick A.J."/>
            <person name="Behringer M."/>
            <person name="Debat H.J."/>
            <person name="Wong I."/>
            <person name="Day J.C."/>
            <person name="Suvorov A."/>
            <person name="Silva C.J."/>
            <person name="Stanger-Hall K.F."/>
            <person name="Hall D.W."/>
            <person name="Schmitz R.J."/>
            <person name="Nelson D.R."/>
            <person name="Lewis S.M."/>
            <person name="Shigenobu S."/>
            <person name="Bybee S.M."/>
            <person name="Larracuente A.M."/>
            <person name="Oba Y."/>
            <person name="Weng J.K."/>
        </authorList>
    </citation>
    <scope>NUCLEOTIDE SEQUENCE [LARGE SCALE GENOMIC DNA]</scope>
    <source>
        <strain evidence="5">1611_PpyrPB1</strain>
        <tissue evidence="5">Whole body</tissue>
    </source>
</reference>
<gene>
    <name evidence="5" type="ORF">PPYR_09440</name>
</gene>
<dbReference type="AlphaFoldDB" id="A0A1Y1LAX2"/>
<dbReference type="EMBL" id="VVIM01000006">
    <property type="protein sequence ID" value="KAB0798447.1"/>
    <property type="molecule type" value="Genomic_DNA"/>
</dbReference>
<dbReference type="SMART" id="SM00034">
    <property type="entry name" value="CLECT"/>
    <property type="match status" value="1"/>
</dbReference>
<dbReference type="PANTHER" id="PTHR22803">
    <property type="entry name" value="MANNOSE, PHOSPHOLIPASE, LECTIN RECEPTOR RELATED"/>
    <property type="match status" value="1"/>
</dbReference>
<dbReference type="Pfam" id="PF00059">
    <property type="entry name" value="Lectin_C"/>
    <property type="match status" value="1"/>
</dbReference>
<dbReference type="OrthoDB" id="6133475at2759"/>
<dbReference type="InterPro" id="IPR016186">
    <property type="entry name" value="C-type_lectin-like/link_sf"/>
</dbReference>
<evidence type="ECO:0000256" key="1">
    <source>
        <dbReference type="SAM" id="MobiDB-lite"/>
    </source>
</evidence>
<keyword evidence="6" id="KW-1185">Reference proteome</keyword>
<feature type="chain" id="PRO_5033291746" description="C-type lectin domain-containing protein" evidence="2">
    <location>
        <begin position="16"/>
        <end position="313"/>
    </location>
</feature>